<feature type="transmembrane region" description="Helical" evidence="11">
    <location>
        <begin position="291"/>
        <end position="316"/>
    </location>
</feature>
<organism evidence="13 14">
    <name type="scientific">Lapidilactobacillus gannanensis</name>
    <dbReference type="NCBI Taxonomy" id="2486002"/>
    <lineage>
        <taxon>Bacteria</taxon>
        <taxon>Bacillati</taxon>
        <taxon>Bacillota</taxon>
        <taxon>Bacilli</taxon>
        <taxon>Lactobacillales</taxon>
        <taxon>Lactobacillaceae</taxon>
        <taxon>Lapidilactobacillus</taxon>
    </lineage>
</organism>
<dbReference type="PANTHER" id="PTHR43562">
    <property type="entry name" value="NAPA-TYPE SODIUM/HYDROGEN ANTIPORTER"/>
    <property type="match status" value="1"/>
</dbReference>
<evidence type="ECO:0000256" key="2">
    <source>
        <dbReference type="ARBA" id="ARBA00005551"/>
    </source>
</evidence>
<evidence type="ECO:0000256" key="10">
    <source>
        <dbReference type="ARBA" id="ARBA00023201"/>
    </source>
</evidence>
<evidence type="ECO:0000256" key="1">
    <source>
        <dbReference type="ARBA" id="ARBA00004141"/>
    </source>
</evidence>
<protein>
    <submittedName>
        <fullName evidence="13">Cation:proton antiporter</fullName>
    </submittedName>
</protein>
<evidence type="ECO:0000256" key="11">
    <source>
        <dbReference type="SAM" id="Phobius"/>
    </source>
</evidence>
<keyword evidence="6 11" id="KW-1133">Transmembrane helix</keyword>
<feature type="transmembrane region" description="Helical" evidence="11">
    <location>
        <begin position="84"/>
        <end position="106"/>
    </location>
</feature>
<keyword evidence="3" id="KW-0813">Transport</keyword>
<keyword evidence="10" id="KW-0739">Sodium transport</keyword>
<comment type="caution">
    <text evidence="13">The sequence shown here is derived from an EMBL/GenBank/DDBJ whole genome shotgun (WGS) entry which is preliminary data.</text>
</comment>
<feature type="transmembrane region" description="Helical" evidence="11">
    <location>
        <begin position="29"/>
        <end position="47"/>
    </location>
</feature>
<comment type="subcellular location">
    <subcellularLocation>
        <location evidence="1">Membrane</location>
        <topology evidence="1">Multi-pass membrane protein</topology>
    </subcellularLocation>
</comment>
<evidence type="ECO:0000313" key="14">
    <source>
        <dbReference type="Proteomes" id="UP001597191"/>
    </source>
</evidence>
<evidence type="ECO:0000256" key="7">
    <source>
        <dbReference type="ARBA" id="ARBA00023053"/>
    </source>
</evidence>
<keyword evidence="4" id="KW-0050">Antiport</keyword>
<feature type="transmembrane region" description="Helical" evidence="11">
    <location>
        <begin position="212"/>
        <end position="231"/>
    </location>
</feature>
<keyword evidence="14" id="KW-1185">Reference proteome</keyword>
<keyword evidence="8" id="KW-0406">Ion transport</keyword>
<dbReference type="InterPro" id="IPR006153">
    <property type="entry name" value="Cation/H_exchanger_TM"/>
</dbReference>
<dbReference type="Proteomes" id="UP001597191">
    <property type="component" value="Unassembled WGS sequence"/>
</dbReference>
<dbReference type="Pfam" id="PF00999">
    <property type="entry name" value="Na_H_Exchanger"/>
    <property type="match status" value="1"/>
</dbReference>
<dbReference type="InterPro" id="IPR038770">
    <property type="entry name" value="Na+/solute_symporter_sf"/>
</dbReference>
<evidence type="ECO:0000313" key="13">
    <source>
        <dbReference type="EMBL" id="MFD1410482.1"/>
    </source>
</evidence>
<feature type="transmembrane region" description="Helical" evidence="11">
    <location>
        <begin position="144"/>
        <end position="167"/>
    </location>
</feature>
<evidence type="ECO:0000256" key="6">
    <source>
        <dbReference type="ARBA" id="ARBA00022989"/>
    </source>
</evidence>
<proteinExistence type="inferred from homology"/>
<evidence type="ECO:0000256" key="9">
    <source>
        <dbReference type="ARBA" id="ARBA00023136"/>
    </source>
</evidence>
<name>A0ABW4BM39_9LACO</name>
<dbReference type="Gene3D" id="1.20.1530.20">
    <property type="match status" value="1"/>
</dbReference>
<evidence type="ECO:0000256" key="5">
    <source>
        <dbReference type="ARBA" id="ARBA00022692"/>
    </source>
</evidence>
<keyword evidence="9 11" id="KW-0472">Membrane</keyword>
<evidence type="ECO:0000256" key="8">
    <source>
        <dbReference type="ARBA" id="ARBA00023065"/>
    </source>
</evidence>
<evidence type="ECO:0000259" key="12">
    <source>
        <dbReference type="Pfam" id="PF00999"/>
    </source>
</evidence>
<feature type="transmembrane region" description="Helical" evidence="11">
    <location>
        <begin position="357"/>
        <end position="377"/>
    </location>
</feature>
<keyword evidence="7" id="KW-0915">Sodium</keyword>
<feature type="transmembrane region" description="Helical" evidence="11">
    <location>
        <begin position="179"/>
        <end position="200"/>
    </location>
</feature>
<evidence type="ECO:0000256" key="4">
    <source>
        <dbReference type="ARBA" id="ARBA00022449"/>
    </source>
</evidence>
<feature type="transmembrane region" description="Helical" evidence="11">
    <location>
        <begin position="6"/>
        <end position="22"/>
    </location>
</feature>
<reference evidence="14" key="1">
    <citation type="journal article" date="2019" name="Int. J. Syst. Evol. Microbiol.">
        <title>The Global Catalogue of Microorganisms (GCM) 10K type strain sequencing project: providing services to taxonomists for standard genome sequencing and annotation.</title>
        <authorList>
            <consortium name="The Broad Institute Genomics Platform"/>
            <consortium name="The Broad Institute Genome Sequencing Center for Infectious Disease"/>
            <person name="Wu L."/>
            <person name="Ma J."/>
        </authorList>
    </citation>
    <scope>NUCLEOTIDE SEQUENCE [LARGE SCALE GENOMIC DNA]</scope>
    <source>
        <strain evidence="14">CCM 8937</strain>
    </source>
</reference>
<accession>A0ABW4BM39</accession>
<evidence type="ECO:0000256" key="3">
    <source>
        <dbReference type="ARBA" id="ARBA00022448"/>
    </source>
</evidence>
<sequence length="386" mass="41313">MTYLGQITIILLATLVVGYLCNRIGIPAVLGELVAGVLIGPALLNWVTPTNFLHQMAEIGVILLMFAAGCESDLVLLRKYFKPSMVAAFLGAILPIVTIWPLAQMFGMSSQHALFLGVVFAATSVSISVVVMQELDFTKNREASTILGAAVVDDILAVIILSLMMSFLGEQNLSTPALIGHFALQIGYFVGIFVVIKWVTPVIFHIAEKLQMRYASLVIAMIIAFGLAYLAEVVGLSDVVGAFFAGVAVSQTKFREQISQAVDNLGQGLFMPIFFVNIGLNMTFKNFVPQIGFILVLTVVAILTKLIGCGGGVRLLGFNRPSALIVGSGMVSRGEMALIIAQIGLTNHLMSTAHYSAVIAAIILTTLVAPLFLKLAINHQAKVNES</sequence>
<gene>
    <name evidence="13" type="ORF">ACFQ4R_02425</name>
</gene>
<dbReference type="PANTHER" id="PTHR43562:SF3">
    <property type="entry name" value="SODIUM ION_PROTON EXCHANGER (EUROFUNG)"/>
    <property type="match status" value="1"/>
</dbReference>
<feature type="transmembrane region" description="Helical" evidence="11">
    <location>
        <begin position="323"/>
        <end position="345"/>
    </location>
</feature>
<feature type="domain" description="Cation/H+ exchanger transmembrane" evidence="12">
    <location>
        <begin position="12"/>
        <end position="374"/>
    </location>
</feature>
<dbReference type="RefSeq" id="WP_125647059.1">
    <property type="nucleotide sequence ID" value="NZ_JBHTOH010000015.1"/>
</dbReference>
<comment type="similarity">
    <text evidence="2">Belongs to the monovalent cation:proton antiporter 2 (CPA2) transporter (TC 2.A.37) family.</text>
</comment>
<keyword evidence="5 11" id="KW-0812">Transmembrane</keyword>
<dbReference type="EMBL" id="JBHTOH010000015">
    <property type="protein sequence ID" value="MFD1410482.1"/>
    <property type="molecule type" value="Genomic_DNA"/>
</dbReference>
<feature type="transmembrane region" description="Helical" evidence="11">
    <location>
        <begin position="112"/>
        <end position="132"/>
    </location>
</feature>
<feature type="transmembrane region" description="Helical" evidence="11">
    <location>
        <begin position="59"/>
        <end position="77"/>
    </location>
</feature>